<name>A0A9Q9BPA7_9STAP</name>
<accession>A0A9Q9BPA7</accession>
<dbReference type="Proteomes" id="UP001057381">
    <property type="component" value="Chromosome"/>
</dbReference>
<evidence type="ECO:0000313" key="2">
    <source>
        <dbReference type="Proteomes" id="UP001057381"/>
    </source>
</evidence>
<proteinExistence type="predicted"/>
<protein>
    <recommendedName>
        <fullName evidence="3">SnoaL-like domain-containing protein</fullName>
    </recommendedName>
</protein>
<gene>
    <name evidence="1" type="ORF">KFV11_02160</name>
</gene>
<organism evidence="1 2">
    <name type="scientific">Macrococcus equipercicus</name>
    <dbReference type="NCBI Taxonomy" id="69967"/>
    <lineage>
        <taxon>Bacteria</taxon>
        <taxon>Bacillati</taxon>
        <taxon>Bacillota</taxon>
        <taxon>Bacilli</taxon>
        <taxon>Bacillales</taxon>
        <taxon>Staphylococcaceae</taxon>
        <taxon>Macrococcus</taxon>
    </lineage>
</organism>
<sequence length="115" mass="13759">MSHFNFLLACQNRDFDALEEMSSERMVFRLVRQDSTEQTGSLKEMKEVFANAFQDLSYWDFEVVHKVQRNDHNIVIIDSRRENRVDGTVSHSLWILTFQMHDGKEEIQKVHIEWL</sequence>
<dbReference type="AlphaFoldDB" id="A0A9Q9BPA7"/>
<dbReference type="KEGG" id="mequ:KFV11_02160"/>
<dbReference type="InterPro" id="IPR032710">
    <property type="entry name" value="NTF2-like_dom_sf"/>
</dbReference>
<reference evidence="1" key="1">
    <citation type="submission" date="2021-04" db="EMBL/GenBank/DDBJ databases">
        <title>Complete Genome Sequences of Macrococcus spp. from dog and cattle.</title>
        <authorList>
            <person name="Schwendener S."/>
            <person name="Perreten V."/>
        </authorList>
    </citation>
    <scope>NUCLEOTIDE SEQUENCE</scope>
    <source>
        <strain evidence="1">Epi0143-OL</strain>
    </source>
</reference>
<evidence type="ECO:0008006" key="3">
    <source>
        <dbReference type="Google" id="ProtNLM"/>
    </source>
</evidence>
<dbReference type="EMBL" id="CP073809">
    <property type="protein sequence ID" value="UTH14190.1"/>
    <property type="molecule type" value="Genomic_DNA"/>
</dbReference>
<dbReference type="SUPFAM" id="SSF54427">
    <property type="entry name" value="NTF2-like"/>
    <property type="match status" value="1"/>
</dbReference>
<evidence type="ECO:0000313" key="1">
    <source>
        <dbReference type="EMBL" id="UTH14190.1"/>
    </source>
</evidence>
<dbReference type="RefSeq" id="WP_254250222.1">
    <property type="nucleotide sequence ID" value="NZ_CP073809.1"/>
</dbReference>
<dbReference type="Gene3D" id="3.10.450.50">
    <property type="match status" value="1"/>
</dbReference>